<dbReference type="InterPro" id="IPR011011">
    <property type="entry name" value="Znf_FYVE_PHD"/>
</dbReference>
<dbReference type="Proteomes" id="UP000266841">
    <property type="component" value="Unassembled WGS sequence"/>
</dbReference>
<dbReference type="InterPro" id="IPR013083">
    <property type="entry name" value="Znf_RING/FYVE/PHD"/>
</dbReference>
<feature type="coiled-coil region" evidence="5">
    <location>
        <begin position="690"/>
        <end position="717"/>
    </location>
</feature>
<dbReference type="EMBL" id="AGNL01049651">
    <property type="protein sequence ID" value="EJK44459.1"/>
    <property type="molecule type" value="Genomic_DNA"/>
</dbReference>
<protein>
    <recommendedName>
        <fullName evidence="11">PHD-type domain-containing protein</fullName>
    </recommendedName>
</protein>
<dbReference type="PROSITE" id="PS01359">
    <property type="entry name" value="ZF_PHD_1"/>
    <property type="match status" value="1"/>
</dbReference>
<feature type="domain" description="CCHC-type" evidence="8">
    <location>
        <begin position="154"/>
        <end position="169"/>
    </location>
</feature>
<reference evidence="9 10" key="1">
    <citation type="journal article" date="2012" name="Genome Biol.">
        <title>Genome and low-iron response of an oceanic diatom adapted to chronic iron limitation.</title>
        <authorList>
            <person name="Lommer M."/>
            <person name="Specht M."/>
            <person name="Roy A.S."/>
            <person name="Kraemer L."/>
            <person name="Andreson R."/>
            <person name="Gutowska M.A."/>
            <person name="Wolf J."/>
            <person name="Bergner S.V."/>
            <person name="Schilhabel M.B."/>
            <person name="Klostermeier U.C."/>
            <person name="Beiko R.G."/>
            <person name="Rosenstiel P."/>
            <person name="Hippler M."/>
            <person name="Laroche J."/>
        </authorList>
    </citation>
    <scope>NUCLEOTIDE SEQUENCE [LARGE SCALE GENOMIC DNA]</scope>
    <source>
        <strain evidence="9 10">CCMP1005</strain>
    </source>
</reference>
<dbReference type="InterPro" id="IPR019786">
    <property type="entry name" value="Zinc_finger_PHD-type_CS"/>
</dbReference>
<keyword evidence="3" id="KW-0862">Zinc</keyword>
<dbReference type="PANTHER" id="PTHR24102:SF28">
    <property type="entry name" value="PHD-TYPE DOMAIN-CONTAINING PROTEIN"/>
    <property type="match status" value="1"/>
</dbReference>
<feature type="non-terminal residue" evidence="9">
    <location>
        <position position="1"/>
    </location>
</feature>
<evidence type="ECO:0000313" key="9">
    <source>
        <dbReference type="EMBL" id="EJK44459.1"/>
    </source>
</evidence>
<keyword evidence="10" id="KW-1185">Reference proteome</keyword>
<evidence type="ECO:0000256" key="3">
    <source>
        <dbReference type="ARBA" id="ARBA00022833"/>
    </source>
</evidence>
<evidence type="ECO:0000256" key="2">
    <source>
        <dbReference type="ARBA" id="ARBA00022771"/>
    </source>
</evidence>
<dbReference type="Pfam" id="PF00628">
    <property type="entry name" value="PHD"/>
    <property type="match status" value="1"/>
</dbReference>
<evidence type="ECO:0000259" key="7">
    <source>
        <dbReference type="PROSITE" id="PS50016"/>
    </source>
</evidence>
<feature type="region of interest" description="Disordered" evidence="6">
    <location>
        <begin position="1"/>
        <end position="41"/>
    </location>
</feature>
<dbReference type="PROSITE" id="PS50158">
    <property type="entry name" value="ZF_CCHC"/>
    <property type="match status" value="1"/>
</dbReference>
<dbReference type="Gene3D" id="3.30.40.10">
    <property type="entry name" value="Zinc/RING finger domain, C3HC4 (zinc finger)"/>
    <property type="match status" value="1"/>
</dbReference>
<evidence type="ECO:0000313" key="10">
    <source>
        <dbReference type="Proteomes" id="UP000266841"/>
    </source>
</evidence>
<feature type="domain" description="PHD-type" evidence="7">
    <location>
        <begin position="294"/>
        <end position="344"/>
    </location>
</feature>
<dbReference type="PROSITE" id="PS50016">
    <property type="entry name" value="ZF_PHD_2"/>
    <property type="match status" value="1"/>
</dbReference>
<dbReference type="InterPro" id="IPR001965">
    <property type="entry name" value="Znf_PHD"/>
</dbReference>
<accession>K0R0W5</accession>
<dbReference type="InterPro" id="IPR001878">
    <property type="entry name" value="Znf_CCHC"/>
</dbReference>
<keyword evidence="5" id="KW-0175">Coiled coil</keyword>
<dbReference type="GO" id="GO:0003676">
    <property type="term" value="F:nucleic acid binding"/>
    <property type="evidence" value="ECO:0007669"/>
    <property type="project" value="InterPro"/>
</dbReference>
<evidence type="ECO:0000256" key="6">
    <source>
        <dbReference type="SAM" id="MobiDB-lite"/>
    </source>
</evidence>
<organism evidence="9 10">
    <name type="scientific">Thalassiosira oceanica</name>
    <name type="common">Marine diatom</name>
    <dbReference type="NCBI Taxonomy" id="159749"/>
    <lineage>
        <taxon>Eukaryota</taxon>
        <taxon>Sar</taxon>
        <taxon>Stramenopiles</taxon>
        <taxon>Ochrophyta</taxon>
        <taxon>Bacillariophyta</taxon>
        <taxon>Coscinodiscophyceae</taxon>
        <taxon>Thalassiosirophycidae</taxon>
        <taxon>Thalassiosirales</taxon>
        <taxon>Thalassiosiraceae</taxon>
        <taxon>Thalassiosira</taxon>
    </lineage>
</organism>
<evidence type="ECO:0000256" key="4">
    <source>
        <dbReference type="PROSITE-ProRule" id="PRU00047"/>
    </source>
</evidence>
<dbReference type="SUPFAM" id="SSF57903">
    <property type="entry name" value="FYVE/PHD zinc finger"/>
    <property type="match status" value="1"/>
</dbReference>
<dbReference type="PANTHER" id="PTHR24102">
    <property type="entry name" value="PHD FINGER PROTEIN"/>
    <property type="match status" value="1"/>
</dbReference>
<gene>
    <name evidence="9" type="ORF">THAOC_36994</name>
</gene>
<keyword evidence="2 4" id="KW-0863">Zinc-finger</keyword>
<dbReference type="eggNOG" id="KOG0825">
    <property type="taxonomic scope" value="Eukaryota"/>
</dbReference>
<dbReference type="SMART" id="SM00249">
    <property type="entry name" value="PHD"/>
    <property type="match status" value="1"/>
</dbReference>
<comment type="caution">
    <text evidence="9">The sequence shown here is derived from an EMBL/GenBank/DDBJ whole genome shotgun (WGS) entry which is preliminary data.</text>
</comment>
<name>K0R0W5_THAOC</name>
<evidence type="ECO:0000259" key="8">
    <source>
        <dbReference type="PROSITE" id="PS50158"/>
    </source>
</evidence>
<evidence type="ECO:0000256" key="5">
    <source>
        <dbReference type="SAM" id="Coils"/>
    </source>
</evidence>
<dbReference type="AlphaFoldDB" id="K0R0W5"/>
<dbReference type="OrthoDB" id="1903104at2759"/>
<evidence type="ECO:0000256" key="1">
    <source>
        <dbReference type="ARBA" id="ARBA00022723"/>
    </source>
</evidence>
<dbReference type="InterPro" id="IPR019787">
    <property type="entry name" value="Znf_PHD-finger"/>
</dbReference>
<evidence type="ECO:0008006" key="11">
    <source>
        <dbReference type="Google" id="ProtNLM"/>
    </source>
</evidence>
<proteinExistence type="predicted"/>
<sequence>VSSKDKTPGTCGGHQKSNTSSLPDESGNPKEAGINMGDPLQVPSSFFRSNYASRSFSELKEFVVNQRRKQNGDHDDPQGMEVESQRSAKEGHIFSLKYNVQTFSALANWALLPVPMTTSDNKKQNLAKCQKIEMRNKLDAQHRDRILLPPAPFRKCTICGKFGHIEAECDMLFNAPESSHSAPVPFGQPRSVAGVTDVHSAQKRTALGVGTATPCSPDVNIMPASNQLVSSAIAVSKNEERKDTVLNLSRELSIQSKQLQLISADYKNKKRKRSSKDDKDRLLLDSFVEDEFQSQVCKTCGCGFGDADMIVCDGCESLLHLSCLDPPLKRVPAGKWFCDDCLKCDSETSSMVELEGCGDFFIEQRKMSKAKELWRKAHLHTDTTLGYSKGADCESAIAVVNEIEPEKSPYMRQHINRKHKSDGTGGFFVSEICWARYNQSWFPGMVRGNQVLGSHGHVHGSLCFGADEDVGVSLTAKETSILPFLPYYESLGFKQLSRSNGNFHFALKQAVVALGLKTIGQCLKLAREGIQMTLDVNNHQRKSLPSTLQVPSGWENSDMDMIDDEFILARSSGDSLLPMSPRGINHCGGVVHESEAKKVVASFSDSELVGSIVSWLISSSQVRYGLVLSIDAAKEEALVRFIPELSSGNQDALLKGEQGEMNTIYVTSKSGSALRLPLKQVRFVAGKPSVDEMLNSHRRLKKRMRIARKEYAEQNKKNAWRRESRMVELGSSAMP</sequence>
<dbReference type="GO" id="GO:0008270">
    <property type="term" value="F:zinc ion binding"/>
    <property type="evidence" value="ECO:0007669"/>
    <property type="project" value="UniProtKB-KW"/>
</dbReference>
<keyword evidence="1" id="KW-0479">Metal-binding</keyword>